<evidence type="ECO:0000313" key="3">
    <source>
        <dbReference type="Proteomes" id="UP001597102"/>
    </source>
</evidence>
<evidence type="ECO:0000259" key="1">
    <source>
        <dbReference type="Pfam" id="PF03413"/>
    </source>
</evidence>
<organism evidence="2 3">
    <name type="scientific">Methyloligella solikamskensis</name>
    <dbReference type="NCBI Taxonomy" id="1177756"/>
    <lineage>
        <taxon>Bacteria</taxon>
        <taxon>Pseudomonadati</taxon>
        <taxon>Pseudomonadota</taxon>
        <taxon>Alphaproteobacteria</taxon>
        <taxon>Hyphomicrobiales</taxon>
        <taxon>Hyphomicrobiaceae</taxon>
        <taxon>Methyloligella</taxon>
    </lineage>
</organism>
<dbReference type="InterPro" id="IPR025711">
    <property type="entry name" value="PepSY"/>
</dbReference>
<name>A0ABW3JDW3_9HYPH</name>
<comment type="caution">
    <text evidence="2">The sequence shown here is derived from an EMBL/GenBank/DDBJ whole genome shotgun (WGS) entry which is preliminary data.</text>
</comment>
<feature type="domain" description="PepSY" evidence="1">
    <location>
        <begin position="50"/>
        <end position="105"/>
    </location>
</feature>
<dbReference type="Proteomes" id="UP001597102">
    <property type="component" value="Unassembled WGS sequence"/>
</dbReference>
<reference evidence="3" key="1">
    <citation type="journal article" date="2019" name="Int. J. Syst. Evol. Microbiol.">
        <title>The Global Catalogue of Microorganisms (GCM) 10K type strain sequencing project: providing services to taxonomists for standard genome sequencing and annotation.</title>
        <authorList>
            <consortium name="The Broad Institute Genomics Platform"/>
            <consortium name="The Broad Institute Genome Sequencing Center for Infectious Disease"/>
            <person name="Wu L."/>
            <person name="Ma J."/>
        </authorList>
    </citation>
    <scope>NUCLEOTIDE SEQUENCE [LARGE SCALE GENOMIC DNA]</scope>
    <source>
        <strain evidence="3">CCUG 61697</strain>
    </source>
</reference>
<evidence type="ECO:0000313" key="2">
    <source>
        <dbReference type="EMBL" id="MFD0988286.1"/>
    </source>
</evidence>
<gene>
    <name evidence="2" type="ORF">ACFQ2F_14390</name>
</gene>
<protein>
    <submittedName>
        <fullName evidence="2">PepSY domain-containing protein</fullName>
    </submittedName>
</protein>
<sequence length="109" mass="12078">MEYALRSIAKPAVFLLLASLLVVPGIVHGDDDDDHEFARRAVEQGLVAPLAEIAEKVSEEIPGEIIEVELDREDGIYVYEFKILTGQGRLLEVEVDANTAEILDLEDED</sequence>
<proteinExistence type="predicted"/>
<dbReference type="Gene3D" id="3.10.450.40">
    <property type="match status" value="1"/>
</dbReference>
<dbReference type="RefSeq" id="WP_379091227.1">
    <property type="nucleotide sequence ID" value="NZ_JBHTJO010000002.1"/>
</dbReference>
<dbReference type="Pfam" id="PF03413">
    <property type="entry name" value="PepSY"/>
    <property type="match status" value="1"/>
</dbReference>
<keyword evidence="3" id="KW-1185">Reference proteome</keyword>
<dbReference type="EMBL" id="JBHTJO010000002">
    <property type="protein sequence ID" value="MFD0988286.1"/>
    <property type="molecule type" value="Genomic_DNA"/>
</dbReference>
<accession>A0ABW3JDW3</accession>